<feature type="domain" description="Rieske" evidence="9">
    <location>
        <begin position="43"/>
        <end position="152"/>
    </location>
</feature>
<dbReference type="GO" id="GO:0016705">
    <property type="term" value="F:oxidoreductase activity, acting on paired donors, with incorporation or reduction of molecular oxygen"/>
    <property type="evidence" value="ECO:0007669"/>
    <property type="project" value="UniProtKB-ARBA"/>
</dbReference>
<dbReference type="InterPro" id="IPR001663">
    <property type="entry name" value="Rng_hydr_dOase-A"/>
</dbReference>
<keyword evidence="11" id="KW-1185">Reference proteome</keyword>
<dbReference type="GO" id="GO:0051213">
    <property type="term" value="F:dioxygenase activity"/>
    <property type="evidence" value="ECO:0007669"/>
    <property type="project" value="UniProtKB-KW"/>
</dbReference>
<keyword evidence="3" id="KW-0479">Metal-binding</keyword>
<organism evidence="10 11">
    <name type="scientific">Ktedonobacter racemifer DSM 44963</name>
    <dbReference type="NCBI Taxonomy" id="485913"/>
    <lineage>
        <taxon>Bacteria</taxon>
        <taxon>Bacillati</taxon>
        <taxon>Chloroflexota</taxon>
        <taxon>Ktedonobacteria</taxon>
        <taxon>Ktedonobacterales</taxon>
        <taxon>Ktedonobacteraceae</taxon>
        <taxon>Ktedonobacter</taxon>
    </lineage>
</organism>
<evidence type="ECO:0000256" key="8">
    <source>
        <dbReference type="ARBA" id="ARBA00023027"/>
    </source>
</evidence>
<dbReference type="AlphaFoldDB" id="D6U338"/>
<evidence type="ECO:0000256" key="2">
    <source>
        <dbReference type="ARBA" id="ARBA00022714"/>
    </source>
</evidence>
<name>D6U338_KTERA</name>
<comment type="similarity">
    <text evidence="1">Belongs to the bacterial ring-hydroxylating dioxygenase alpha subunit family.</text>
</comment>
<dbReference type="CDD" id="cd03469">
    <property type="entry name" value="Rieske_RO_Alpha_N"/>
    <property type="match status" value="1"/>
</dbReference>
<dbReference type="GO" id="GO:0051537">
    <property type="term" value="F:2 iron, 2 sulfur cluster binding"/>
    <property type="evidence" value="ECO:0007669"/>
    <property type="project" value="UniProtKB-KW"/>
</dbReference>
<keyword evidence="6" id="KW-0408">Iron</keyword>
<dbReference type="SUPFAM" id="SSF50022">
    <property type="entry name" value="ISP domain"/>
    <property type="match status" value="1"/>
</dbReference>
<keyword evidence="5" id="KW-0560">Oxidoreductase</keyword>
<protein>
    <submittedName>
        <fullName evidence="10">Aromatic-ring-hydroxylating dioxygenase, alpha subunit</fullName>
    </submittedName>
</protein>
<dbReference type="InterPro" id="IPR015881">
    <property type="entry name" value="ARHD_Rieske_2Fe_2S"/>
</dbReference>
<dbReference type="Pfam" id="PF00355">
    <property type="entry name" value="Rieske"/>
    <property type="match status" value="1"/>
</dbReference>
<evidence type="ECO:0000259" key="9">
    <source>
        <dbReference type="PROSITE" id="PS51296"/>
    </source>
</evidence>
<evidence type="ECO:0000256" key="3">
    <source>
        <dbReference type="ARBA" id="ARBA00022723"/>
    </source>
</evidence>
<dbReference type="RefSeq" id="WP_007921431.1">
    <property type="nucleotide sequence ID" value="NZ_ADVG01000004.1"/>
</dbReference>
<dbReference type="InParanoid" id="D6U338"/>
<reference evidence="10 11" key="1">
    <citation type="journal article" date="2011" name="Stand. Genomic Sci.">
        <title>Non-contiguous finished genome sequence and contextual data of the filamentous soil bacterium Ktedonobacter racemifer type strain (SOSP1-21).</title>
        <authorList>
            <person name="Chang Y.J."/>
            <person name="Land M."/>
            <person name="Hauser L."/>
            <person name="Chertkov O."/>
            <person name="Del Rio T.G."/>
            <person name="Nolan M."/>
            <person name="Copeland A."/>
            <person name="Tice H."/>
            <person name="Cheng J.F."/>
            <person name="Lucas S."/>
            <person name="Han C."/>
            <person name="Goodwin L."/>
            <person name="Pitluck S."/>
            <person name="Ivanova N."/>
            <person name="Ovchinikova G."/>
            <person name="Pati A."/>
            <person name="Chen A."/>
            <person name="Palaniappan K."/>
            <person name="Mavromatis K."/>
            <person name="Liolios K."/>
            <person name="Brettin T."/>
            <person name="Fiebig A."/>
            <person name="Rohde M."/>
            <person name="Abt B."/>
            <person name="Goker M."/>
            <person name="Detter J.C."/>
            <person name="Woyke T."/>
            <person name="Bristow J."/>
            <person name="Eisen J.A."/>
            <person name="Markowitz V."/>
            <person name="Hugenholtz P."/>
            <person name="Kyrpides N.C."/>
            <person name="Klenk H.P."/>
            <person name="Lapidus A."/>
        </authorList>
    </citation>
    <scope>NUCLEOTIDE SEQUENCE [LARGE SCALE GENOMIC DNA]</scope>
    <source>
        <strain evidence="11">DSM 44963</strain>
    </source>
</reference>
<dbReference type="Gene3D" id="2.102.10.10">
    <property type="entry name" value="Rieske [2Fe-2S] iron-sulphur domain"/>
    <property type="match status" value="1"/>
</dbReference>
<dbReference type="eggNOG" id="COG4638">
    <property type="taxonomic scope" value="Bacteria"/>
</dbReference>
<evidence type="ECO:0000256" key="1">
    <source>
        <dbReference type="ARBA" id="ARBA00008751"/>
    </source>
</evidence>
<dbReference type="InterPro" id="IPR036922">
    <property type="entry name" value="Rieske_2Fe-2S_sf"/>
</dbReference>
<dbReference type="Proteomes" id="UP000004508">
    <property type="component" value="Unassembled WGS sequence"/>
</dbReference>
<keyword evidence="8" id="KW-0520">NAD</keyword>
<dbReference type="GO" id="GO:0004497">
    <property type="term" value="F:monooxygenase activity"/>
    <property type="evidence" value="ECO:0007669"/>
    <property type="project" value="UniProtKB-ARBA"/>
</dbReference>
<keyword evidence="7" id="KW-0411">Iron-sulfur</keyword>
<evidence type="ECO:0000256" key="7">
    <source>
        <dbReference type="ARBA" id="ARBA00023014"/>
    </source>
</evidence>
<dbReference type="Pfam" id="PF00848">
    <property type="entry name" value="Ring_hydroxyl_A"/>
    <property type="match status" value="1"/>
</dbReference>
<evidence type="ECO:0000256" key="4">
    <source>
        <dbReference type="ARBA" id="ARBA00022964"/>
    </source>
</evidence>
<evidence type="ECO:0000313" key="11">
    <source>
        <dbReference type="Proteomes" id="UP000004508"/>
    </source>
</evidence>
<dbReference type="PANTHER" id="PTHR43756">
    <property type="entry name" value="CHOLINE MONOOXYGENASE, CHLOROPLASTIC"/>
    <property type="match status" value="1"/>
</dbReference>
<dbReference type="GO" id="GO:0005506">
    <property type="term" value="F:iron ion binding"/>
    <property type="evidence" value="ECO:0007669"/>
    <property type="project" value="InterPro"/>
</dbReference>
<dbReference type="Gene3D" id="3.90.380.10">
    <property type="entry name" value="Naphthalene 1,2-dioxygenase Alpha Subunit, Chain A, domain 1"/>
    <property type="match status" value="1"/>
</dbReference>
<keyword evidence="4 10" id="KW-0223">Dioxygenase</keyword>
<dbReference type="InterPro" id="IPR015879">
    <property type="entry name" value="Ring_hydroxy_dOase_asu_C_dom"/>
</dbReference>
<accession>D6U338</accession>
<keyword evidence="2" id="KW-0001">2Fe-2S</keyword>
<dbReference type="PRINTS" id="PR00090">
    <property type="entry name" value="RNGDIOXGNASE"/>
</dbReference>
<sequence length="427" mass="48754">MLQINDFVIDKTEEELFAYHRSTMTSPEIFALEQERIFETCWLYLGHESEVPNPGDFVRRDIAGRPIFFVRSRKTGKINVFYNTCTHRGATICRQDTGNAKSLQCFYHAWTFNIDGELIGVPDEGSYGGFWDRKKMALQSPRVENYRGFLFVTFNPEAEDLITYLAGAREYIDDVVDGAEEGARLFGSQEGGMELIRGTHAYAVKANWKLLAENSVDDYHVGPTHETYLQFLRNLGVQTGRATKGGEGKDLGNGHGVMEKFAPWGRPIAQWGPVFSEASKPDIERIHDYLLEKFGEERGRRMTELSRNLLVFPNLVINDIMAVTVRTFNPVAPDHMEVTQKELVPKGERPDLRALRLDSFLTFLGPGGFASPDDTEAMESCQQGFQAKAVEWNYIARGFHHHPPGAMDEHHIRAFWRGWYRRMRAEE</sequence>
<evidence type="ECO:0000313" key="10">
    <source>
        <dbReference type="EMBL" id="EFH82943.1"/>
    </source>
</evidence>
<dbReference type="EMBL" id="ADVG01000004">
    <property type="protein sequence ID" value="EFH82943.1"/>
    <property type="molecule type" value="Genomic_DNA"/>
</dbReference>
<evidence type="ECO:0000256" key="5">
    <source>
        <dbReference type="ARBA" id="ARBA00023002"/>
    </source>
</evidence>
<proteinExistence type="inferred from homology"/>
<dbReference type="PROSITE" id="PS51296">
    <property type="entry name" value="RIESKE"/>
    <property type="match status" value="1"/>
</dbReference>
<dbReference type="InterPro" id="IPR017941">
    <property type="entry name" value="Rieske_2Fe-2S"/>
</dbReference>
<comment type="caution">
    <text evidence="10">The sequence shown here is derived from an EMBL/GenBank/DDBJ whole genome shotgun (WGS) entry which is preliminary data.</text>
</comment>
<dbReference type="SUPFAM" id="SSF55961">
    <property type="entry name" value="Bet v1-like"/>
    <property type="match status" value="1"/>
</dbReference>
<dbReference type="PROSITE" id="PS00570">
    <property type="entry name" value="RING_HYDROXYL_ALPHA"/>
    <property type="match status" value="1"/>
</dbReference>
<gene>
    <name evidence="10" type="ORF">Krac_3838</name>
</gene>
<dbReference type="OrthoDB" id="9800776at2"/>
<dbReference type="PANTHER" id="PTHR43756:SF1">
    <property type="entry name" value="3-PHENYLPROPIONATE_CINNAMIC ACID DIOXYGENASE SUBUNIT ALPHA"/>
    <property type="match status" value="1"/>
</dbReference>
<evidence type="ECO:0000256" key="6">
    <source>
        <dbReference type="ARBA" id="ARBA00023004"/>
    </source>
</evidence>
<dbReference type="STRING" id="485913.Krac_3838"/>